<feature type="domain" description="Tr-type G" evidence="5">
    <location>
        <begin position="187"/>
        <end position="276"/>
    </location>
</feature>
<evidence type="ECO:0000256" key="4">
    <source>
        <dbReference type="ARBA" id="ARBA00023134"/>
    </source>
</evidence>
<dbReference type="Gene3D" id="3.40.50.300">
    <property type="entry name" value="P-loop containing nucleotide triphosphate hydrolases"/>
    <property type="match status" value="1"/>
</dbReference>
<dbReference type="GO" id="GO:0005525">
    <property type="term" value="F:GTP binding"/>
    <property type="evidence" value="ECO:0007669"/>
    <property type="project" value="UniProtKB-KW"/>
</dbReference>
<dbReference type="PANTHER" id="PTHR43834:SF6">
    <property type="entry name" value="GTPASE DER"/>
    <property type="match status" value="1"/>
</dbReference>
<dbReference type="Proteomes" id="UP000886785">
    <property type="component" value="Unassembled WGS sequence"/>
</dbReference>
<dbReference type="AlphaFoldDB" id="A0A9D1DPW9"/>
<feature type="domain" description="GTPase Der C-terminal KH-domain-like" evidence="6">
    <location>
        <begin position="286"/>
        <end position="366"/>
    </location>
</feature>
<keyword evidence="2" id="KW-0677">Repeat</keyword>
<organism evidence="7 8">
    <name type="scientific">Candidatus Gallacutalibacter pullicola</name>
    <dbReference type="NCBI Taxonomy" id="2840830"/>
    <lineage>
        <taxon>Bacteria</taxon>
        <taxon>Bacillati</taxon>
        <taxon>Bacillota</taxon>
        <taxon>Clostridia</taxon>
        <taxon>Eubacteriales</taxon>
        <taxon>Candidatus Gallacutalibacter</taxon>
    </lineage>
</organism>
<evidence type="ECO:0000256" key="2">
    <source>
        <dbReference type="ARBA" id="ARBA00022737"/>
    </source>
</evidence>
<reference evidence="7" key="2">
    <citation type="journal article" date="2021" name="PeerJ">
        <title>Extensive microbial diversity within the chicken gut microbiome revealed by metagenomics and culture.</title>
        <authorList>
            <person name="Gilroy R."/>
            <person name="Ravi A."/>
            <person name="Getino M."/>
            <person name="Pursley I."/>
            <person name="Horton D.L."/>
            <person name="Alikhan N.F."/>
            <person name="Baker D."/>
            <person name="Gharbi K."/>
            <person name="Hall N."/>
            <person name="Watson M."/>
            <person name="Adriaenssens E.M."/>
            <person name="Foster-Nyarko E."/>
            <person name="Jarju S."/>
            <person name="Secka A."/>
            <person name="Antonio M."/>
            <person name="Oren A."/>
            <person name="Chaudhuri R.R."/>
            <person name="La Ragione R."/>
            <person name="Hildebrand F."/>
            <person name="Pallen M.J."/>
        </authorList>
    </citation>
    <scope>NUCLEOTIDE SEQUENCE</scope>
    <source>
        <strain evidence="7">ChiSjej1B19-7085</strain>
    </source>
</reference>
<dbReference type="GO" id="GO:0003924">
    <property type="term" value="F:GTPase activity"/>
    <property type="evidence" value="ECO:0007669"/>
    <property type="project" value="InterPro"/>
</dbReference>
<dbReference type="InterPro" id="IPR000795">
    <property type="entry name" value="T_Tr_GTP-bd_dom"/>
</dbReference>
<dbReference type="SUPFAM" id="SSF52540">
    <property type="entry name" value="P-loop containing nucleoside triphosphate hydrolases"/>
    <property type="match status" value="1"/>
</dbReference>
<keyword evidence="4" id="KW-0342">GTP-binding</keyword>
<keyword evidence="3" id="KW-0547">Nucleotide-binding</keyword>
<dbReference type="GO" id="GO:0042254">
    <property type="term" value="P:ribosome biogenesis"/>
    <property type="evidence" value="ECO:0007669"/>
    <property type="project" value="UniProtKB-KW"/>
</dbReference>
<dbReference type="InterPro" id="IPR015946">
    <property type="entry name" value="KH_dom-like_a/b"/>
</dbReference>
<dbReference type="Pfam" id="PF14714">
    <property type="entry name" value="KH_dom-like"/>
    <property type="match status" value="1"/>
</dbReference>
<dbReference type="Gene3D" id="3.30.300.20">
    <property type="match status" value="1"/>
</dbReference>
<comment type="caution">
    <text evidence="7">The sequence shown here is derived from an EMBL/GenBank/DDBJ whole genome shotgun (WGS) entry which is preliminary data.</text>
</comment>
<protein>
    <submittedName>
        <fullName evidence="7">GTP-binding protein</fullName>
    </submittedName>
</protein>
<sequence length="372" mass="42625">MSKRCNQEDKSDFKGVIQVLEQKQKGTLLLKFPDDFQGSPVDRVDSDTDDYKHKGGKDALFCYAHVSQNVKIKLFACKVHKKRGDTSPANHGERPVNDPLKDRIFVTADIAKQERFHYAEQKKLQPQTSKSVQRIPEIVPRGSRDAVDTQFENEYGKYVFIDTAGIRRRSKVDDRIEKFSVMRAQLAIERADVCLIMIDAREGVTEQDTKIAGMAHEAGKASIIVANKWDLVEKDGKTMDKMRREIYRDLAFMTYAPVLFISALTGQRTQRIFELVNFVNEQSSMRITTGMLNNVLADAQARQQPPTDKGKRLKIYYMTQTGIKPPCFVISCNSRELFHFSYQRYIENQIRAVFGLEGTPVRIVIRQKGDKE</sequence>
<evidence type="ECO:0000259" key="5">
    <source>
        <dbReference type="Pfam" id="PF00009"/>
    </source>
</evidence>
<dbReference type="InterPro" id="IPR027417">
    <property type="entry name" value="P-loop_NTPase"/>
</dbReference>
<evidence type="ECO:0000259" key="6">
    <source>
        <dbReference type="Pfam" id="PF14714"/>
    </source>
</evidence>
<evidence type="ECO:0000256" key="3">
    <source>
        <dbReference type="ARBA" id="ARBA00022741"/>
    </source>
</evidence>
<evidence type="ECO:0000313" key="8">
    <source>
        <dbReference type="Proteomes" id="UP000886785"/>
    </source>
</evidence>
<dbReference type="CDD" id="cd01895">
    <property type="entry name" value="EngA2"/>
    <property type="match status" value="1"/>
</dbReference>
<dbReference type="PANTHER" id="PTHR43834">
    <property type="entry name" value="GTPASE DER"/>
    <property type="match status" value="1"/>
</dbReference>
<dbReference type="NCBIfam" id="TIGR00231">
    <property type="entry name" value="small_GTP"/>
    <property type="match status" value="1"/>
</dbReference>
<dbReference type="Pfam" id="PF00009">
    <property type="entry name" value="GTP_EFTU"/>
    <property type="match status" value="1"/>
</dbReference>
<keyword evidence="1" id="KW-0690">Ribosome biogenesis</keyword>
<proteinExistence type="predicted"/>
<dbReference type="EMBL" id="DVHF01000049">
    <property type="protein sequence ID" value="HIR56853.1"/>
    <property type="molecule type" value="Genomic_DNA"/>
</dbReference>
<dbReference type="FunFam" id="3.30.300.20:FF:000004">
    <property type="entry name" value="GTPase Der"/>
    <property type="match status" value="1"/>
</dbReference>
<dbReference type="InterPro" id="IPR032859">
    <property type="entry name" value="KH_dom-like"/>
</dbReference>
<gene>
    <name evidence="7" type="ORF">IAA54_04230</name>
</gene>
<dbReference type="GO" id="GO:0043022">
    <property type="term" value="F:ribosome binding"/>
    <property type="evidence" value="ECO:0007669"/>
    <property type="project" value="TreeGrafter"/>
</dbReference>
<evidence type="ECO:0000313" key="7">
    <source>
        <dbReference type="EMBL" id="HIR56853.1"/>
    </source>
</evidence>
<reference evidence="7" key="1">
    <citation type="submission" date="2020-10" db="EMBL/GenBank/DDBJ databases">
        <authorList>
            <person name="Gilroy R."/>
        </authorList>
    </citation>
    <scope>NUCLEOTIDE SEQUENCE</scope>
    <source>
        <strain evidence="7">ChiSjej1B19-7085</strain>
    </source>
</reference>
<dbReference type="InterPro" id="IPR005225">
    <property type="entry name" value="Small_GTP-bd"/>
</dbReference>
<evidence type="ECO:0000256" key="1">
    <source>
        <dbReference type="ARBA" id="ARBA00022517"/>
    </source>
</evidence>
<accession>A0A9D1DPW9</accession>
<name>A0A9D1DPW9_9FIRM</name>